<reference evidence="2 3" key="1">
    <citation type="journal article" date="2018" name="Nat. Ecol. Evol.">
        <title>Shark genomes provide insights into elasmobranch evolution and the origin of vertebrates.</title>
        <authorList>
            <person name="Hara Y"/>
            <person name="Yamaguchi K"/>
            <person name="Onimaru K"/>
            <person name="Kadota M"/>
            <person name="Koyanagi M"/>
            <person name="Keeley SD"/>
            <person name="Tatsumi K"/>
            <person name="Tanaka K"/>
            <person name="Motone F"/>
            <person name="Kageyama Y"/>
            <person name="Nozu R"/>
            <person name="Adachi N"/>
            <person name="Nishimura O"/>
            <person name="Nakagawa R"/>
            <person name="Tanegashima C"/>
            <person name="Kiyatake I"/>
            <person name="Matsumoto R"/>
            <person name="Murakumo K"/>
            <person name="Nishida K"/>
            <person name="Terakita A"/>
            <person name="Kuratani S"/>
            <person name="Sato K"/>
            <person name="Hyodo S Kuraku.S."/>
        </authorList>
    </citation>
    <scope>NUCLEOTIDE SEQUENCE [LARGE SCALE GENOMIC DNA]</scope>
</reference>
<dbReference type="Proteomes" id="UP000287033">
    <property type="component" value="Unassembled WGS sequence"/>
</dbReference>
<sequence length="98" mass="11017">MSSCSKHSFGVPCAAYFKRLKVEPFGIEEPPDWITEYEPELERSRSQGAPETEKSAQRARRSRRDGTLSVTRSRAGTGADPQLELTLKPDRRSLLIPV</sequence>
<name>A0A401RM68_CHIPU</name>
<dbReference type="EMBL" id="BEZZ01001517">
    <property type="protein sequence ID" value="GCC19196.1"/>
    <property type="molecule type" value="Genomic_DNA"/>
</dbReference>
<protein>
    <submittedName>
        <fullName evidence="2">Uncharacterized protein</fullName>
    </submittedName>
</protein>
<feature type="compositionally biased region" description="Basic and acidic residues" evidence="1">
    <location>
        <begin position="40"/>
        <end position="56"/>
    </location>
</feature>
<evidence type="ECO:0000313" key="2">
    <source>
        <dbReference type="EMBL" id="GCC19196.1"/>
    </source>
</evidence>
<dbReference type="AlphaFoldDB" id="A0A401RM68"/>
<gene>
    <name evidence="2" type="ORF">chiPu_0018260</name>
</gene>
<accession>A0A401RM68</accession>
<organism evidence="2 3">
    <name type="scientific">Chiloscyllium punctatum</name>
    <name type="common">Brownbanded bambooshark</name>
    <name type="synonym">Hemiscyllium punctatum</name>
    <dbReference type="NCBI Taxonomy" id="137246"/>
    <lineage>
        <taxon>Eukaryota</taxon>
        <taxon>Metazoa</taxon>
        <taxon>Chordata</taxon>
        <taxon>Craniata</taxon>
        <taxon>Vertebrata</taxon>
        <taxon>Chondrichthyes</taxon>
        <taxon>Elasmobranchii</taxon>
        <taxon>Galeomorphii</taxon>
        <taxon>Galeoidea</taxon>
        <taxon>Orectolobiformes</taxon>
        <taxon>Hemiscylliidae</taxon>
        <taxon>Chiloscyllium</taxon>
    </lineage>
</organism>
<keyword evidence="3" id="KW-1185">Reference proteome</keyword>
<evidence type="ECO:0000256" key="1">
    <source>
        <dbReference type="SAM" id="MobiDB-lite"/>
    </source>
</evidence>
<feature type="region of interest" description="Disordered" evidence="1">
    <location>
        <begin position="38"/>
        <end position="86"/>
    </location>
</feature>
<comment type="caution">
    <text evidence="2">The sequence shown here is derived from an EMBL/GenBank/DDBJ whole genome shotgun (WGS) entry which is preliminary data.</text>
</comment>
<evidence type="ECO:0000313" key="3">
    <source>
        <dbReference type="Proteomes" id="UP000287033"/>
    </source>
</evidence>
<proteinExistence type="predicted"/>